<evidence type="ECO:0000313" key="1">
    <source>
        <dbReference type="EMBL" id="OAT79235.1"/>
    </source>
</evidence>
<organism evidence="1 2">
    <name type="scientific">Mangrovibacter phragmitis</name>
    <dbReference type="NCBI Taxonomy" id="1691903"/>
    <lineage>
        <taxon>Bacteria</taxon>
        <taxon>Pseudomonadati</taxon>
        <taxon>Pseudomonadota</taxon>
        <taxon>Gammaproteobacteria</taxon>
        <taxon>Enterobacterales</taxon>
        <taxon>Enterobacteriaceae</taxon>
        <taxon>Mangrovibacter</taxon>
    </lineage>
</organism>
<name>A0A1B7LA74_9ENTR</name>
<reference evidence="2" key="1">
    <citation type="submission" date="2016-05" db="EMBL/GenBank/DDBJ databases">
        <authorList>
            <person name="Behera P."/>
            <person name="Vaishampayan P."/>
            <person name="Singh N."/>
            <person name="Raina V."/>
            <person name="Suar M."/>
            <person name="Pattnaik A."/>
            <person name="Rastogi G."/>
        </authorList>
    </citation>
    <scope>NUCLEOTIDE SEQUENCE [LARGE SCALE GENOMIC DNA]</scope>
    <source>
        <strain evidence="2">MP23</strain>
    </source>
</reference>
<comment type="caution">
    <text evidence="1">The sequence shown here is derived from an EMBL/GenBank/DDBJ whole genome shotgun (WGS) entry which is preliminary data.</text>
</comment>
<accession>A0A1B7LA74</accession>
<proteinExistence type="predicted"/>
<sequence>MFTPEFINEELGEFILVANHNLESEDSVQLSIEYNLARISYGLSQLPAHIRTCQVIYDIRGQSIPDAVLALVSRALEHLATVEFKR</sequence>
<dbReference type="EMBL" id="LYRP01000001">
    <property type="protein sequence ID" value="OAT79235.1"/>
    <property type="molecule type" value="Genomic_DNA"/>
</dbReference>
<dbReference type="STRING" id="1691903.A9B99_03185"/>
<keyword evidence="2" id="KW-1185">Reference proteome</keyword>
<dbReference type="Proteomes" id="UP000078225">
    <property type="component" value="Unassembled WGS sequence"/>
</dbReference>
<evidence type="ECO:0000313" key="2">
    <source>
        <dbReference type="Proteomes" id="UP000078225"/>
    </source>
</evidence>
<dbReference type="AlphaFoldDB" id="A0A1B7LA74"/>
<gene>
    <name evidence="1" type="ORF">A9B99_03185</name>
</gene>
<protein>
    <submittedName>
        <fullName evidence="1">Uncharacterized protein</fullName>
    </submittedName>
</protein>